<proteinExistence type="predicted"/>
<sequence>LGAALPLRFSEAARGFCKQMVLPHPGQRLTARDATRNPWLNIGKRPPARPSPRQERTPSPDASSPSGPSAPGRAPGGYPVAQGSPTHGGTGSAGLRMHRMPNGSSSAPVANMAAAEEAEVWRAQAIEDQNRKLQEERRQLQRELEQEKNQHQALQKQRTKEHMQTSQERSSASDIPGQAPAGRILPVGCRCKYEPSSSSQYGMLPAVVEGYNDSDGTYDLDVRQHAAPARIAPVSDVSVREAWPKNVLVSYHSDSVKKWLPAVIKSFNDSDGTYNLDLREHADCDRMRLRRGTGFSSGSEPPSDPSVTAA</sequence>
<protein>
    <recommendedName>
        <fullName evidence="4">Aurora kinase</fullName>
    </recommendedName>
</protein>
<reference evidence="2" key="1">
    <citation type="submission" date="2021-02" db="EMBL/GenBank/DDBJ databases">
        <authorList>
            <person name="Dougan E. K."/>
            <person name="Rhodes N."/>
            <person name="Thang M."/>
            <person name="Chan C."/>
        </authorList>
    </citation>
    <scope>NUCLEOTIDE SEQUENCE</scope>
</reference>
<accession>A0A813EWH8</accession>
<feature type="non-terminal residue" evidence="2">
    <location>
        <position position="1"/>
    </location>
</feature>
<feature type="compositionally biased region" description="Polar residues" evidence="1">
    <location>
        <begin position="164"/>
        <end position="173"/>
    </location>
</feature>
<evidence type="ECO:0000256" key="1">
    <source>
        <dbReference type="SAM" id="MobiDB-lite"/>
    </source>
</evidence>
<evidence type="ECO:0000313" key="2">
    <source>
        <dbReference type="EMBL" id="CAE8606011.1"/>
    </source>
</evidence>
<name>A0A813EWH8_POLGL</name>
<dbReference type="EMBL" id="CAJNNV010018516">
    <property type="protein sequence ID" value="CAE8606011.1"/>
    <property type="molecule type" value="Genomic_DNA"/>
</dbReference>
<organism evidence="2 3">
    <name type="scientific">Polarella glacialis</name>
    <name type="common">Dinoflagellate</name>
    <dbReference type="NCBI Taxonomy" id="89957"/>
    <lineage>
        <taxon>Eukaryota</taxon>
        <taxon>Sar</taxon>
        <taxon>Alveolata</taxon>
        <taxon>Dinophyceae</taxon>
        <taxon>Suessiales</taxon>
        <taxon>Suessiaceae</taxon>
        <taxon>Polarella</taxon>
    </lineage>
</organism>
<comment type="caution">
    <text evidence="2">The sequence shown here is derived from an EMBL/GenBank/DDBJ whole genome shotgun (WGS) entry which is preliminary data.</text>
</comment>
<evidence type="ECO:0000313" key="3">
    <source>
        <dbReference type="Proteomes" id="UP000654075"/>
    </source>
</evidence>
<feature type="compositionally biased region" description="Low complexity" evidence="1">
    <location>
        <begin position="59"/>
        <end position="79"/>
    </location>
</feature>
<keyword evidence="3" id="KW-1185">Reference proteome</keyword>
<evidence type="ECO:0008006" key="4">
    <source>
        <dbReference type="Google" id="ProtNLM"/>
    </source>
</evidence>
<feature type="non-terminal residue" evidence="2">
    <location>
        <position position="310"/>
    </location>
</feature>
<dbReference type="AlphaFoldDB" id="A0A813EWH8"/>
<dbReference type="OrthoDB" id="411245at2759"/>
<feature type="region of interest" description="Disordered" evidence="1">
    <location>
        <begin position="289"/>
        <end position="310"/>
    </location>
</feature>
<feature type="compositionally biased region" description="Polar residues" evidence="1">
    <location>
        <begin position="294"/>
        <end position="310"/>
    </location>
</feature>
<feature type="region of interest" description="Disordered" evidence="1">
    <location>
        <begin position="27"/>
        <end position="111"/>
    </location>
</feature>
<dbReference type="Proteomes" id="UP000654075">
    <property type="component" value="Unassembled WGS sequence"/>
</dbReference>
<gene>
    <name evidence="2" type="ORF">PGLA1383_LOCUS24023</name>
</gene>
<feature type="region of interest" description="Disordered" evidence="1">
    <location>
        <begin position="142"/>
        <end position="181"/>
    </location>
</feature>